<dbReference type="PANTHER" id="PTHR12632">
    <property type="entry name" value="TRANSCRIPTION FACTOR NF-Y ALPHA-RELATED"/>
    <property type="match status" value="1"/>
</dbReference>
<organism evidence="9 10">
    <name type="scientific">Clavelina lepadiformis</name>
    <name type="common">Light-bulb sea squirt</name>
    <name type="synonym">Ascidia lepadiformis</name>
    <dbReference type="NCBI Taxonomy" id="159417"/>
    <lineage>
        <taxon>Eukaryota</taxon>
        <taxon>Metazoa</taxon>
        <taxon>Chordata</taxon>
        <taxon>Tunicata</taxon>
        <taxon>Ascidiacea</taxon>
        <taxon>Aplousobranchia</taxon>
        <taxon>Clavelinidae</taxon>
        <taxon>Clavelina</taxon>
    </lineage>
</organism>
<dbReference type="SMART" id="SM00521">
    <property type="entry name" value="CBF"/>
    <property type="match status" value="1"/>
</dbReference>
<evidence type="ECO:0000256" key="8">
    <source>
        <dbReference type="SAM" id="MobiDB-lite"/>
    </source>
</evidence>
<reference evidence="9 10" key="1">
    <citation type="submission" date="2024-02" db="EMBL/GenBank/DDBJ databases">
        <authorList>
            <person name="Daric V."/>
            <person name="Darras S."/>
        </authorList>
    </citation>
    <scope>NUCLEOTIDE SEQUENCE [LARGE SCALE GENOMIC DNA]</scope>
</reference>
<accession>A0ABP0FC11</accession>
<feature type="region of interest" description="Disordered" evidence="8">
    <location>
        <begin position="235"/>
        <end position="256"/>
    </location>
</feature>
<keyword evidence="3 7" id="KW-0238">DNA-binding</keyword>
<keyword evidence="5 7" id="KW-0804">Transcription</keyword>
<comment type="function">
    <text evidence="7">Component of the sequence-specific heterotrimeric transcription factor (NF-Y) which specifically recognizes a 5'-CCAAT-3' box motif found in the promoters of its target genes.</text>
</comment>
<evidence type="ECO:0000313" key="9">
    <source>
        <dbReference type="EMBL" id="CAK8677234.1"/>
    </source>
</evidence>
<gene>
    <name evidence="9" type="ORF">CVLEPA_LOCUS6635</name>
</gene>
<dbReference type="Proteomes" id="UP001642483">
    <property type="component" value="Unassembled WGS sequence"/>
</dbReference>
<evidence type="ECO:0000256" key="2">
    <source>
        <dbReference type="ARBA" id="ARBA00023015"/>
    </source>
</evidence>
<dbReference type="InterPro" id="IPR018362">
    <property type="entry name" value="CCAAT-binding_factor_CS"/>
</dbReference>
<dbReference type="PROSITE" id="PS00686">
    <property type="entry name" value="NFYA_HAP2_1"/>
    <property type="match status" value="1"/>
</dbReference>
<name>A0ABP0FC11_CLALP</name>
<dbReference type="Gene3D" id="6.10.250.2430">
    <property type="match status" value="1"/>
</dbReference>
<sequence length="321" mass="35157">MGKLYCIKKPGMLVAYNRLHIETMIYYLQLVTLNGNLLVQQPTNQQSSIVIQQNNQTSPSTQNAISTLSMSNTGQNSAGTQLIQTANGQLVLQQQQPQSGVAQVVIQTEGSSSNTAQQIFQIGGAQQVNQTNQVVVQQVNPNNPSALNLTGNAASVQNGIIMMIPNNSGGFQRVQLAQPSASSDVVEEEPLYVNAKQYHRILKRRQARAKLEAEGRLPKERKKYLHESRHKHAMMRNRGNGGRFNAGPMKEDQASEVGGKSNITYHDEELFRGLLDANSSINSNTRNIDIIINNQRSCDAGNISTSVSALKSSVGSEWNQT</sequence>
<evidence type="ECO:0000256" key="1">
    <source>
        <dbReference type="ARBA" id="ARBA00004123"/>
    </source>
</evidence>
<dbReference type="InterPro" id="IPR001289">
    <property type="entry name" value="NFYA"/>
</dbReference>
<evidence type="ECO:0000256" key="6">
    <source>
        <dbReference type="ARBA" id="ARBA00023242"/>
    </source>
</evidence>
<keyword evidence="4" id="KW-0010">Activator</keyword>
<keyword evidence="6 7" id="KW-0539">Nucleus</keyword>
<comment type="caution">
    <text evidence="9">The sequence shown here is derived from an EMBL/GenBank/DDBJ whole genome shotgun (WGS) entry which is preliminary data.</text>
</comment>
<evidence type="ECO:0000313" key="10">
    <source>
        <dbReference type="Proteomes" id="UP001642483"/>
    </source>
</evidence>
<proteinExistence type="inferred from homology"/>
<comment type="subunit">
    <text evidence="7">Heterotrimer.</text>
</comment>
<comment type="similarity">
    <text evidence="7">Belongs to the NFYA/HAP2 subunit family.</text>
</comment>
<comment type="subcellular location">
    <subcellularLocation>
        <location evidence="1 7">Nucleus</location>
    </subcellularLocation>
</comment>
<evidence type="ECO:0000256" key="5">
    <source>
        <dbReference type="ARBA" id="ARBA00023163"/>
    </source>
</evidence>
<dbReference type="PRINTS" id="PR00616">
    <property type="entry name" value="CCAATSUBUNTB"/>
</dbReference>
<dbReference type="EMBL" id="CAWYQH010000046">
    <property type="protein sequence ID" value="CAK8677234.1"/>
    <property type="molecule type" value="Genomic_DNA"/>
</dbReference>
<protein>
    <recommendedName>
        <fullName evidence="7">Nuclear transcription factor Y subunit</fullName>
    </recommendedName>
</protein>
<keyword evidence="10" id="KW-1185">Reference proteome</keyword>
<dbReference type="Pfam" id="PF02045">
    <property type="entry name" value="CBFB_NFYA"/>
    <property type="match status" value="1"/>
</dbReference>
<keyword evidence="2 7" id="KW-0805">Transcription regulation</keyword>
<dbReference type="PROSITE" id="PS51152">
    <property type="entry name" value="NFYA_HAP2_2"/>
    <property type="match status" value="1"/>
</dbReference>
<evidence type="ECO:0000256" key="3">
    <source>
        <dbReference type="ARBA" id="ARBA00023125"/>
    </source>
</evidence>
<evidence type="ECO:0000256" key="4">
    <source>
        <dbReference type="ARBA" id="ARBA00023159"/>
    </source>
</evidence>
<evidence type="ECO:0000256" key="7">
    <source>
        <dbReference type="RuleBase" id="RU367155"/>
    </source>
</evidence>